<dbReference type="AlphaFoldDB" id="A0A381ZE80"/>
<dbReference type="Pfam" id="PF00361">
    <property type="entry name" value="Proton_antipo_M"/>
    <property type="match status" value="1"/>
</dbReference>
<keyword evidence="1" id="KW-0812">Transmembrane</keyword>
<organism evidence="3">
    <name type="scientific">marine metagenome</name>
    <dbReference type="NCBI Taxonomy" id="408172"/>
    <lineage>
        <taxon>unclassified sequences</taxon>
        <taxon>metagenomes</taxon>
        <taxon>ecological metagenomes</taxon>
    </lineage>
</organism>
<dbReference type="PANTHER" id="PTHR43507">
    <property type="entry name" value="NADH-UBIQUINONE OXIDOREDUCTASE CHAIN 4"/>
    <property type="match status" value="1"/>
</dbReference>
<feature type="transmembrane region" description="Helical" evidence="1">
    <location>
        <begin position="72"/>
        <end position="94"/>
    </location>
</feature>
<keyword evidence="1" id="KW-1133">Transmembrane helix</keyword>
<proteinExistence type="predicted"/>
<evidence type="ECO:0000313" key="3">
    <source>
        <dbReference type="EMBL" id="SVA87073.1"/>
    </source>
</evidence>
<keyword evidence="1" id="KW-0472">Membrane</keyword>
<feature type="non-terminal residue" evidence="3">
    <location>
        <position position="1"/>
    </location>
</feature>
<feature type="domain" description="NADH:quinone oxidoreductase/Mrp antiporter transmembrane" evidence="2">
    <location>
        <begin position="1"/>
        <end position="104"/>
    </location>
</feature>
<dbReference type="GO" id="GO:0003954">
    <property type="term" value="F:NADH dehydrogenase activity"/>
    <property type="evidence" value="ECO:0007669"/>
    <property type="project" value="TreeGrafter"/>
</dbReference>
<reference evidence="3" key="1">
    <citation type="submission" date="2018-05" db="EMBL/GenBank/DDBJ databases">
        <authorList>
            <person name="Lanie J.A."/>
            <person name="Ng W.-L."/>
            <person name="Kazmierczak K.M."/>
            <person name="Andrzejewski T.M."/>
            <person name="Davidsen T.M."/>
            <person name="Wayne K.J."/>
            <person name="Tettelin H."/>
            <person name="Glass J.I."/>
            <person name="Rusch D."/>
            <person name="Podicherti R."/>
            <person name="Tsui H.-C.T."/>
            <person name="Winkler M.E."/>
        </authorList>
    </citation>
    <scope>NUCLEOTIDE SEQUENCE</scope>
</reference>
<dbReference type="GO" id="GO:0048039">
    <property type="term" value="F:ubiquinone binding"/>
    <property type="evidence" value="ECO:0007669"/>
    <property type="project" value="TreeGrafter"/>
</dbReference>
<feature type="transmembrane region" description="Helical" evidence="1">
    <location>
        <begin position="30"/>
        <end position="51"/>
    </location>
</feature>
<dbReference type="GO" id="GO:0015990">
    <property type="term" value="P:electron transport coupled proton transport"/>
    <property type="evidence" value="ECO:0007669"/>
    <property type="project" value="TreeGrafter"/>
</dbReference>
<dbReference type="PRINTS" id="PR01437">
    <property type="entry name" value="NUOXDRDTASE4"/>
</dbReference>
<feature type="transmembrane region" description="Helical" evidence="1">
    <location>
        <begin position="106"/>
        <end position="128"/>
    </location>
</feature>
<dbReference type="InterPro" id="IPR001750">
    <property type="entry name" value="ND/Mrp_TM"/>
</dbReference>
<sequence length="195" mass="21420">KLIAYSSVAHMGYVTLGIFTVTQQSLEGGIVQMISHGLVSAALFLCVGVVYDRMHSRLIKTYGGLASIMPKYAVFFMVFTLAAVGLPGTSGFVGEFLILMGVFKKSFLVATIASLGVILAVAYMLWLYKRVIFGELINKDLVKMLDLNKSEIFILTCLAIPTLFFGFYPEPLLNTIDASISNLIDTYNYKLSLSK</sequence>
<protein>
    <recommendedName>
        <fullName evidence="2">NADH:quinone oxidoreductase/Mrp antiporter transmembrane domain-containing protein</fullName>
    </recommendedName>
</protein>
<dbReference type="GO" id="GO:0042773">
    <property type="term" value="P:ATP synthesis coupled electron transport"/>
    <property type="evidence" value="ECO:0007669"/>
    <property type="project" value="InterPro"/>
</dbReference>
<dbReference type="InterPro" id="IPR003918">
    <property type="entry name" value="NADH_UbQ_OxRdtase"/>
</dbReference>
<dbReference type="GO" id="GO:0008137">
    <property type="term" value="F:NADH dehydrogenase (ubiquinone) activity"/>
    <property type="evidence" value="ECO:0007669"/>
    <property type="project" value="InterPro"/>
</dbReference>
<evidence type="ECO:0000259" key="2">
    <source>
        <dbReference type="Pfam" id="PF00361"/>
    </source>
</evidence>
<dbReference type="PANTHER" id="PTHR43507:SF1">
    <property type="entry name" value="NADH-UBIQUINONE OXIDOREDUCTASE CHAIN 4"/>
    <property type="match status" value="1"/>
</dbReference>
<feature type="transmembrane region" description="Helical" evidence="1">
    <location>
        <begin position="149"/>
        <end position="168"/>
    </location>
</feature>
<accession>A0A381ZE80</accession>
<gene>
    <name evidence="3" type="ORF">METZ01_LOCUS139927</name>
</gene>
<evidence type="ECO:0000256" key="1">
    <source>
        <dbReference type="SAM" id="Phobius"/>
    </source>
</evidence>
<dbReference type="EMBL" id="UINC01020827">
    <property type="protein sequence ID" value="SVA87073.1"/>
    <property type="molecule type" value="Genomic_DNA"/>
</dbReference>
<name>A0A381ZE80_9ZZZZ</name>